<dbReference type="EMBL" id="RJKX01000013">
    <property type="protein sequence ID" value="ROQ00224.1"/>
    <property type="molecule type" value="Genomic_DNA"/>
</dbReference>
<feature type="short sequence motif" description="GXGXXG" evidence="4">
    <location>
        <begin position="23"/>
        <end position="28"/>
    </location>
</feature>
<comment type="caution">
    <text evidence="6">The sequence shown here is derived from an EMBL/GenBank/DDBJ whole genome shotgun (WGS) entry which is preliminary data.</text>
</comment>
<evidence type="ECO:0000256" key="4">
    <source>
        <dbReference type="PROSITE-ProRule" id="PRU01161"/>
    </source>
</evidence>
<dbReference type="SUPFAM" id="SSF52151">
    <property type="entry name" value="FabD/lysophospholipase-like"/>
    <property type="match status" value="1"/>
</dbReference>
<dbReference type="Gene3D" id="3.40.1090.10">
    <property type="entry name" value="Cytosolic phospholipase A2 catalytic domain"/>
    <property type="match status" value="2"/>
</dbReference>
<proteinExistence type="predicted"/>
<dbReference type="GO" id="GO:0016042">
    <property type="term" value="P:lipid catabolic process"/>
    <property type="evidence" value="ECO:0007669"/>
    <property type="project" value="UniProtKB-UniRule"/>
</dbReference>
<keyword evidence="7" id="KW-1185">Reference proteome</keyword>
<dbReference type="PANTHER" id="PTHR14226:SF78">
    <property type="entry name" value="SLR0060 PROTEIN"/>
    <property type="match status" value="1"/>
</dbReference>
<gene>
    <name evidence="6" type="ORF">EDC65_2020</name>
</gene>
<dbReference type="Proteomes" id="UP000278222">
    <property type="component" value="Unassembled WGS sequence"/>
</dbReference>
<organism evidence="6 7">
    <name type="scientific">Stella humosa</name>
    <dbReference type="NCBI Taxonomy" id="94"/>
    <lineage>
        <taxon>Bacteria</taxon>
        <taxon>Pseudomonadati</taxon>
        <taxon>Pseudomonadota</taxon>
        <taxon>Alphaproteobacteria</taxon>
        <taxon>Rhodospirillales</taxon>
        <taxon>Stellaceae</taxon>
        <taxon>Stella</taxon>
    </lineage>
</organism>
<reference evidence="6 7" key="1">
    <citation type="submission" date="2018-11" db="EMBL/GenBank/DDBJ databases">
        <title>Genomic Encyclopedia of Type Strains, Phase IV (KMG-IV): sequencing the most valuable type-strain genomes for metagenomic binning, comparative biology and taxonomic classification.</title>
        <authorList>
            <person name="Goeker M."/>
        </authorList>
    </citation>
    <scope>NUCLEOTIDE SEQUENCE [LARGE SCALE GENOMIC DNA]</scope>
    <source>
        <strain evidence="6 7">DSM 5900</strain>
    </source>
</reference>
<feature type="domain" description="PNPLA" evidence="5">
    <location>
        <begin position="19"/>
        <end position="220"/>
    </location>
</feature>
<evidence type="ECO:0000313" key="6">
    <source>
        <dbReference type="EMBL" id="ROQ00224.1"/>
    </source>
</evidence>
<keyword evidence="1 4" id="KW-0378">Hydrolase</keyword>
<feature type="short sequence motif" description="GXSXG" evidence="4">
    <location>
        <begin position="51"/>
        <end position="55"/>
    </location>
</feature>
<dbReference type="AlphaFoldDB" id="A0A3N1LYC6"/>
<evidence type="ECO:0000256" key="1">
    <source>
        <dbReference type="ARBA" id="ARBA00022801"/>
    </source>
</evidence>
<accession>A0A3N1LYC6</accession>
<dbReference type="InterPro" id="IPR016035">
    <property type="entry name" value="Acyl_Trfase/lysoPLipase"/>
</dbReference>
<dbReference type="InterPro" id="IPR002641">
    <property type="entry name" value="PNPLA_dom"/>
</dbReference>
<evidence type="ECO:0000256" key="2">
    <source>
        <dbReference type="ARBA" id="ARBA00022963"/>
    </source>
</evidence>
<keyword evidence="3 4" id="KW-0443">Lipid metabolism</keyword>
<feature type="active site" description="Nucleophile" evidence="4">
    <location>
        <position position="53"/>
    </location>
</feature>
<dbReference type="PROSITE" id="PS51635">
    <property type="entry name" value="PNPLA"/>
    <property type="match status" value="1"/>
</dbReference>
<evidence type="ECO:0000256" key="3">
    <source>
        <dbReference type="ARBA" id="ARBA00023098"/>
    </source>
</evidence>
<dbReference type="PANTHER" id="PTHR14226">
    <property type="entry name" value="NEUROPATHY TARGET ESTERASE/SWISS CHEESE D.MELANOGASTER"/>
    <property type="match status" value="1"/>
</dbReference>
<name>A0A3N1LYC6_9PROT</name>
<dbReference type="RefSeq" id="WP_123689526.1">
    <property type="nucleotide sequence ID" value="NZ_AP019700.1"/>
</dbReference>
<dbReference type="GO" id="GO:0016787">
    <property type="term" value="F:hydrolase activity"/>
    <property type="evidence" value="ECO:0007669"/>
    <property type="project" value="UniProtKB-UniRule"/>
</dbReference>
<keyword evidence="2 4" id="KW-0442">Lipid degradation</keyword>
<protein>
    <submittedName>
        <fullName evidence="6">NTE family protein</fullName>
    </submittedName>
</protein>
<dbReference type="OrthoDB" id="9807112at2"/>
<feature type="short sequence motif" description="DGA/G" evidence="4">
    <location>
        <begin position="207"/>
        <end position="209"/>
    </location>
</feature>
<dbReference type="Pfam" id="PF01734">
    <property type="entry name" value="Patatin"/>
    <property type="match status" value="1"/>
</dbReference>
<evidence type="ECO:0000313" key="7">
    <source>
        <dbReference type="Proteomes" id="UP000278222"/>
    </source>
</evidence>
<sequence>MSTDITTPAQPAKPKPINVALQGGGAHGAFTWGILDRLLEDGRVEIEGLSGTSAGSMNAVVYTYGKLTGGPAGARALLDRFWRRISQAGSVFSPIGASAWGHWWTGSWNFDDMPSYRAFSAMTGMLSPYEFNPLDLNPLRDIVGELVDFTALQGCDDTRLFISATNVRTGRVRVFHAHEVTLDVVMASACLPFLYKAVEIAGESFWDGGYVGNPSLWPFFYHTRTPDLLVLHVNPIERDTIPRTAPEINNRLNEITFNASLIAELRAIRFVQRLVREDWLKDEHRDRVRDIRMHAIRADQELLDLSAASKFNADWGFLSDLRDRGRRAADEWLAAHWDAVGERDSVNLAREYLDRP</sequence>
<feature type="active site" description="Proton acceptor" evidence="4">
    <location>
        <position position="207"/>
    </location>
</feature>
<evidence type="ECO:0000259" key="5">
    <source>
        <dbReference type="PROSITE" id="PS51635"/>
    </source>
</evidence>
<dbReference type="InterPro" id="IPR050301">
    <property type="entry name" value="NTE"/>
</dbReference>